<evidence type="ECO:0000256" key="2">
    <source>
        <dbReference type="ARBA" id="ARBA00022448"/>
    </source>
</evidence>
<dbReference type="GO" id="GO:0015137">
    <property type="term" value="F:citrate transmembrane transporter activity"/>
    <property type="evidence" value="ECO:0007669"/>
    <property type="project" value="InterPro"/>
</dbReference>
<evidence type="ECO:0000256" key="3">
    <source>
        <dbReference type="ARBA" id="ARBA00022692"/>
    </source>
</evidence>
<dbReference type="InterPro" id="IPR014738">
    <property type="entry name" value="Citrate_transporter"/>
</dbReference>
<name>A0A2V3WAC5_9BACI</name>
<dbReference type="AlphaFoldDB" id="A0A2V3WAC5"/>
<dbReference type="Proteomes" id="UP000247978">
    <property type="component" value="Unassembled WGS sequence"/>
</dbReference>
<proteinExistence type="predicted"/>
<feature type="transmembrane region" description="Helical" evidence="6">
    <location>
        <begin position="351"/>
        <end position="369"/>
    </location>
</feature>
<feature type="transmembrane region" description="Helical" evidence="6">
    <location>
        <begin position="319"/>
        <end position="339"/>
    </location>
</feature>
<keyword evidence="4 6" id="KW-1133">Transmembrane helix</keyword>
<dbReference type="EMBL" id="QJJQ01000001">
    <property type="protein sequence ID" value="PXW90094.1"/>
    <property type="molecule type" value="Genomic_DNA"/>
</dbReference>
<gene>
    <name evidence="8" type="ORF">DFR56_1012</name>
</gene>
<dbReference type="GO" id="GO:0016020">
    <property type="term" value="C:membrane"/>
    <property type="evidence" value="ECO:0007669"/>
    <property type="project" value="UniProtKB-SubCell"/>
</dbReference>
<reference evidence="8 9" key="1">
    <citation type="submission" date="2018-05" db="EMBL/GenBank/DDBJ databases">
        <title>Genomic Encyclopedia of Type Strains, Phase IV (KMG-IV): sequencing the most valuable type-strain genomes for metagenomic binning, comparative biology and taxonomic classification.</title>
        <authorList>
            <person name="Goeker M."/>
        </authorList>
    </citation>
    <scope>NUCLEOTIDE SEQUENCE [LARGE SCALE GENOMIC DNA]</scope>
    <source>
        <strain evidence="8 9">DSM 28556</strain>
    </source>
</reference>
<dbReference type="RefSeq" id="WP_244916381.1">
    <property type="nucleotide sequence ID" value="NZ_JBHUHB010000001.1"/>
</dbReference>
<dbReference type="Pfam" id="PF03600">
    <property type="entry name" value="CitMHS"/>
    <property type="match status" value="1"/>
</dbReference>
<comment type="subcellular location">
    <subcellularLocation>
        <location evidence="1">Membrane</location>
        <topology evidence="1">Multi-pass membrane protein</topology>
    </subcellularLocation>
</comment>
<keyword evidence="9" id="KW-1185">Reference proteome</keyword>
<sequence length="370" mass="38985">MLTFATLFFGIMFDTGMFDPLIKGVLRFSGGDPIKIAIGTAIIAMASHLDGSGSSTFLITVAAMLPIYKAIKMSPLTLAVIAALSAGTMNMVPWGGPTIRAATALDVSVVDLYSPMLPVQITGLICVLIASFWLGRQERKKLGIVKELPKNLFNQKDDPSKENLKRPKMIIVNLLLTILVIIALVMEILPLAIPFVVGVPLALILNYRDVKMQQERIESHAKATIYTASVIFCAGIFTGILSGSGMIGAMADTLSASVPSTAGQALPILLAFLAMPLSLVFDPDSFYFGVLPVLAATAGEFGIDSVVMGRAAIIGQMTVGFPVSPLTGATFLLIGLAGVELGDLQKKAIPLAFGISTIMAIVALMLGLLS</sequence>
<evidence type="ECO:0000313" key="8">
    <source>
        <dbReference type="EMBL" id="PXW90094.1"/>
    </source>
</evidence>
<keyword evidence="2" id="KW-0813">Transport</keyword>
<organism evidence="8 9">
    <name type="scientific">Pseudogracilibacillus auburnensis</name>
    <dbReference type="NCBI Taxonomy" id="1494959"/>
    <lineage>
        <taxon>Bacteria</taxon>
        <taxon>Bacillati</taxon>
        <taxon>Bacillota</taxon>
        <taxon>Bacilli</taxon>
        <taxon>Bacillales</taxon>
        <taxon>Bacillaceae</taxon>
        <taxon>Pseudogracilibacillus</taxon>
    </lineage>
</organism>
<keyword evidence="3 6" id="KW-0812">Transmembrane</keyword>
<feature type="transmembrane region" description="Helical" evidence="6">
    <location>
        <begin position="170"/>
        <end position="203"/>
    </location>
</feature>
<feature type="transmembrane region" description="Helical" evidence="6">
    <location>
        <begin position="116"/>
        <end position="134"/>
    </location>
</feature>
<protein>
    <submittedName>
        <fullName evidence="8">CitMHS family citrate-Mg2+:H+ or citrate-Ca2+:H+ symporter</fullName>
    </submittedName>
</protein>
<comment type="caution">
    <text evidence="8">The sequence shown here is derived from an EMBL/GenBank/DDBJ whole genome shotgun (WGS) entry which is preliminary data.</text>
</comment>
<keyword evidence="5 6" id="KW-0472">Membrane</keyword>
<feature type="transmembrane region" description="Helical" evidence="6">
    <location>
        <begin position="261"/>
        <end position="280"/>
    </location>
</feature>
<dbReference type="InterPro" id="IPR004680">
    <property type="entry name" value="Cit_transptr-like_dom"/>
</dbReference>
<accession>A0A2V3WAC5</accession>
<evidence type="ECO:0000256" key="6">
    <source>
        <dbReference type="SAM" id="Phobius"/>
    </source>
</evidence>
<feature type="transmembrane region" description="Helical" evidence="6">
    <location>
        <begin position="286"/>
        <end position="307"/>
    </location>
</feature>
<evidence type="ECO:0000259" key="7">
    <source>
        <dbReference type="Pfam" id="PF03600"/>
    </source>
</evidence>
<feature type="domain" description="Citrate transporter-like" evidence="7">
    <location>
        <begin position="1"/>
        <end position="315"/>
    </location>
</feature>
<feature type="transmembrane region" description="Helical" evidence="6">
    <location>
        <begin position="223"/>
        <end position="249"/>
    </location>
</feature>
<dbReference type="NCBIfam" id="TIGR00784">
    <property type="entry name" value="citMHS"/>
    <property type="match status" value="1"/>
</dbReference>
<evidence type="ECO:0000256" key="5">
    <source>
        <dbReference type="ARBA" id="ARBA00023136"/>
    </source>
</evidence>
<evidence type="ECO:0000313" key="9">
    <source>
        <dbReference type="Proteomes" id="UP000247978"/>
    </source>
</evidence>
<feature type="transmembrane region" description="Helical" evidence="6">
    <location>
        <begin position="34"/>
        <end position="64"/>
    </location>
</feature>
<evidence type="ECO:0000256" key="4">
    <source>
        <dbReference type="ARBA" id="ARBA00022989"/>
    </source>
</evidence>
<feature type="transmembrane region" description="Helical" evidence="6">
    <location>
        <begin position="76"/>
        <end position="96"/>
    </location>
</feature>
<evidence type="ECO:0000256" key="1">
    <source>
        <dbReference type="ARBA" id="ARBA00004141"/>
    </source>
</evidence>